<evidence type="ECO:0000313" key="3">
    <source>
        <dbReference type="Proteomes" id="UP000248706"/>
    </source>
</evidence>
<proteinExistence type="predicted"/>
<dbReference type="RefSeq" id="WP_189362080.1">
    <property type="nucleotide sequence ID" value="NZ_MCIF01000002.1"/>
</dbReference>
<evidence type="ECO:0000313" key="2">
    <source>
        <dbReference type="EMBL" id="RAQ97769.1"/>
    </source>
</evidence>
<dbReference type="CDD" id="cd00093">
    <property type="entry name" value="HTH_XRE"/>
    <property type="match status" value="1"/>
</dbReference>
<dbReference type="InterPro" id="IPR011990">
    <property type="entry name" value="TPR-like_helical_dom_sf"/>
</dbReference>
<dbReference type="SUPFAM" id="SSF48452">
    <property type="entry name" value="TPR-like"/>
    <property type="match status" value="1"/>
</dbReference>
<accession>A0A328VKV1</accession>
<dbReference type="SMART" id="SM00530">
    <property type="entry name" value="HTH_XRE"/>
    <property type="match status" value="1"/>
</dbReference>
<evidence type="ECO:0000259" key="1">
    <source>
        <dbReference type="PROSITE" id="PS50943"/>
    </source>
</evidence>
<keyword evidence="3" id="KW-1185">Reference proteome</keyword>
<dbReference type="GO" id="GO:0003677">
    <property type="term" value="F:DNA binding"/>
    <property type="evidence" value="ECO:0007669"/>
    <property type="project" value="InterPro"/>
</dbReference>
<dbReference type="PROSITE" id="PS50943">
    <property type="entry name" value="HTH_CROC1"/>
    <property type="match status" value="1"/>
</dbReference>
<dbReference type="EMBL" id="MCIF01000002">
    <property type="protein sequence ID" value="RAQ97769.1"/>
    <property type="molecule type" value="Genomic_DNA"/>
</dbReference>
<dbReference type="Gene3D" id="1.10.260.40">
    <property type="entry name" value="lambda repressor-like DNA-binding domains"/>
    <property type="match status" value="1"/>
</dbReference>
<gene>
    <name evidence="2" type="ORF">A4R35_19675</name>
</gene>
<dbReference type="InterPro" id="IPR010982">
    <property type="entry name" value="Lambda_DNA-bd_dom_sf"/>
</dbReference>
<protein>
    <recommendedName>
        <fullName evidence="1">HTH cro/C1-type domain-containing protein</fullName>
    </recommendedName>
</protein>
<sequence length="391" mass="43867">MDHPGRLIKTYRERCGLTQAELAAQWHGPGCGVSVRYVQEVEAGQRRLRDPQVLRRLSALLGIPLWLFGLDEYDPDTGALSGPHLLALLEPLIRHAWQVRCSAPLPVIEQAVALPRMLIERYRALGEPRFLRLAAQVERLEAVLAVEQKRYPQALAHFQRMYATAQQLGEPDTLAIALMGIGTELERANRLPEAVEALEAASRLATRASRAVERLVSAYLARAYASVHDERHFGRAIERALCLASSAYGAEQGEAFVFQPLSGVLAEQSYGLLDLQQPRQALALKPRLLQQIAAERNSWLRAWIPLDWARAWLLLGEVEASVQELRDFLQHSLALGSPHMISRAFRHKRLLERYETASVRLLSEELEKLACSLPAESVAEDHYGLASDDRH</sequence>
<dbReference type="InterPro" id="IPR001387">
    <property type="entry name" value="Cro/C1-type_HTH"/>
</dbReference>
<dbReference type="Pfam" id="PF13560">
    <property type="entry name" value="HTH_31"/>
    <property type="match status" value="1"/>
</dbReference>
<dbReference type="SUPFAM" id="SSF47413">
    <property type="entry name" value="lambda repressor-like DNA-binding domains"/>
    <property type="match status" value="1"/>
</dbReference>
<dbReference type="AlphaFoldDB" id="A0A328VKV1"/>
<feature type="domain" description="HTH cro/C1-type" evidence="1">
    <location>
        <begin position="8"/>
        <end position="67"/>
    </location>
</feature>
<organism evidence="2 3">
    <name type="scientific">Thermogemmatispora tikiterensis</name>
    <dbReference type="NCBI Taxonomy" id="1825093"/>
    <lineage>
        <taxon>Bacteria</taxon>
        <taxon>Bacillati</taxon>
        <taxon>Chloroflexota</taxon>
        <taxon>Ktedonobacteria</taxon>
        <taxon>Thermogemmatisporales</taxon>
        <taxon>Thermogemmatisporaceae</taxon>
        <taxon>Thermogemmatispora</taxon>
    </lineage>
</organism>
<comment type="caution">
    <text evidence="2">The sequence shown here is derived from an EMBL/GenBank/DDBJ whole genome shotgun (WGS) entry which is preliminary data.</text>
</comment>
<dbReference type="Gene3D" id="1.25.40.10">
    <property type="entry name" value="Tetratricopeptide repeat domain"/>
    <property type="match status" value="1"/>
</dbReference>
<dbReference type="Pfam" id="PF13424">
    <property type="entry name" value="TPR_12"/>
    <property type="match status" value="1"/>
</dbReference>
<reference evidence="2 3" key="1">
    <citation type="submission" date="2016-08" db="EMBL/GenBank/DDBJ databases">
        <title>Analysis of Carbohydrate Active Enzymes in Thermogemmatispora T81 Reveals Carbohydrate Degradation Ability.</title>
        <authorList>
            <person name="Tomazini A."/>
            <person name="Lal S."/>
            <person name="Stott M."/>
            <person name="Henrissat B."/>
            <person name="Polikarpov I."/>
            <person name="Sparling R."/>
            <person name="Levin D.B."/>
        </authorList>
    </citation>
    <scope>NUCLEOTIDE SEQUENCE [LARGE SCALE GENOMIC DNA]</scope>
    <source>
        <strain evidence="2 3">T81</strain>
    </source>
</reference>
<dbReference type="Proteomes" id="UP000248706">
    <property type="component" value="Unassembled WGS sequence"/>
</dbReference>
<name>A0A328VKV1_9CHLR</name>